<evidence type="ECO:0000259" key="2">
    <source>
        <dbReference type="Pfam" id="PF24595"/>
    </source>
</evidence>
<dbReference type="GO" id="GO:1902929">
    <property type="term" value="C:plasma membrane of growing cell tip"/>
    <property type="evidence" value="ECO:0007669"/>
    <property type="project" value="TreeGrafter"/>
</dbReference>
<dbReference type="eggNOG" id="COG3291">
    <property type="taxonomic scope" value="Bacteria"/>
</dbReference>
<evidence type="ECO:0000313" key="4">
    <source>
        <dbReference type="Proteomes" id="UP000030185"/>
    </source>
</evidence>
<dbReference type="Pfam" id="PF24595">
    <property type="entry name" value="DUF7619"/>
    <property type="match status" value="1"/>
</dbReference>
<dbReference type="SUPFAM" id="SSF50998">
    <property type="entry name" value="Quinoprotein alcohol dehydrogenase-like"/>
    <property type="match status" value="1"/>
</dbReference>
<organism evidence="3 4">
    <name type="scientific">Sporocytophaga myxococcoides</name>
    <dbReference type="NCBI Taxonomy" id="153721"/>
    <lineage>
        <taxon>Bacteria</taxon>
        <taxon>Pseudomonadati</taxon>
        <taxon>Bacteroidota</taxon>
        <taxon>Cytophagia</taxon>
        <taxon>Cytophagales</taxon>
        <taxon>Cytophagaceae</taxon>
        <taxon>Sporocytophaga</taxon>
    </lineage>
</organism>
<dbReference type="InterPro" id="IPR013783">
    <property type="entry name" value="Ig-like_fold"/>
</dbReference>
<dbReference type="STRING" id="153721.MYP_3313"/>
<keyword evidence="4" id="KW-1185">Reference proteome</keyword>
<dbReference type="PANTHER" id="PTHR31778:SF2">
    <property type="entry name" value="BUD SITE SELECTION PROTEIN RAX2"/>
    <property type="match status" value="1"/>
</dbReference>
<dbReference type="InterPro" id="IPR055353">
    <property type="entry name" value="DUF7619"/>
</dbReference>
<protein>
    <recommendedName>
        <fullName evidence="2">DUF7619 domain-containing protein</fullName>
    </recommendedName>
</protein>
<feature type="signal peptide" evidence="1">
    <location>
        <begin position="1"/>
        <end position="19"/>
    </location>
</feature>
<gene>
    <name evidence="3" type="ORF">MYP_3313</name>
</gene>
<feature type="chain" id="PRO_5001937140" description="DUF7619 domain-containing protein" evidence="1">
    <location>
        <begin position="20"/>
        <end position="1782"/>
    </location>
</feature>
<proteinExistence type="predicted"/>
<dbReference type="Proteomes" id="UP000030185">
    <property type="component" value="Unassembled WGS sequence"/>
</dbReference>
<dbReference type="Gene3D" id="2.60.40.10">
    <property type="entry name" value="Immunoglobulins"/>
    <property type="match status" value="1"/>
</dbReference>
<evidence type="ECO:0000313" key="3">
    <source>
        <dbReference type="EMBL" id="GAL86084.1"/>
    </source>
</evidence>
<feature type="domain" description="DUF7619" evidence="2">
    <location>
        <begin position="1089"/>
        <end position="1225"/>
    </location>
</feature>
<dbReference type="SUPFAM" id="SSF117074">
    <property type="entry name" value="Hypothetical protein PA1324"/>
    <property type="match status" value="1"/>
</dbReference>
<dbReference type="GO" id="GO:0005935">
    <property type="term" value="C:cellular bud neck"/>
    <property type="evidence" value="ECO:0007669"/>
    <property type="project" value="TreeGrafter"/>
</dbReference>
<comment type="caution">
    <text evidence="3">The sequence shown here is derived from an EMBL/GenBank/DDBJ whole genome shotgun (WGS) entry which is preliminary data.</text>
</comment>
<name>A0A098LI02_9BACT</name>
<reference evidence="3 4" key="1">
    <citation type="submission" date="2014-09" db="EMBL/GenBank/DDBJ databases">
        <title>Sporocytophaga myxococcoides PG-01 genome sequencing.</title>
        <authorList>
            <person name="Liu L."/>
            <person name="Gao P.J."/>
            <person name="Chen G.J."/>
            <person name="Wang L.S."/>
        </authorList>
    </citation>
    <scope>NUCLEOTIDE SEQUENCE [LARGE SCALE GENOMIC DNA]</scope>
    <source>
        <strain evidence="3 4">PG-01</strain>
    </source>
</reference>
<keyword evidence="1" id="KW-0732">Signal</keyword>
<dbReference type="EMBL" id="BBLT01000006">
    <property type="protein sequence ID" value="GAL86084.1"/>
    <property type="molecule type" value="Genomic_DNA"/>
</dbReference>
<dbReference type="eggNOG" id="COG1520">
    <property type="taxonomic scope" value="Bacteria"/>
</dbReference>
<dbReference type="InterPro" id="IPR011047">
    <property type="entry name" value="Quinoprotein_ADH-like_sf"/>
</dbReference>
<accession>A0A098LI02</accession>
<sequence length="1782" mass="196706">MFRLIFFFIFSLSQIIAFSQTIDTSAWTTNGAVKSVVKNGNTIYIGGEFSYIGLNTGNAVPVNINTGKPLDKYPKVDGAVICIAEDGRGGYFLGGMFTNVGGQPRKNIAHINRDLQVTDWHAEVNNTIVSIAVTSTSVIIGGAFTDVSGVSRNNFAELTKTTGSVTSFNPDPNGRVASLLIDGNSLYIGGSFDQIGGKSRTLIACFSIHDYSLKNWSPLLEGSTNEPRVTQISRKGNTLYFSGHFYKVNGEDIYNTVGVDTISGHSNIFKINGYNTSWRGTDIMELNDSLVIIGSGWTDWNSDTLSVLAYNIKTGSQTKFPKIHGSANKIRLVGDNLYIAGYPNFKSPTYIEPNFSCINIKTGEYREKIFTANHQFHDFVIKGDIVYTGGNFTSINGKNRYGLAALDANTHEVLDWNFSVSSGYNYFGRSSASSLKLYNNTLFVGGMFDHIYGDDFAKRKLRFCIAQIDLATNAITDWDIKLGGYCGDAPFVEDFFIKDNLVYVVGNWTSANNMMLYNNGYTTGIAAFDLKTGAIDPNWKPIIVSKTGTYTTCNAESKIRTFTSLDDKLLIGGSLISIGGQNKYGFAAIDPKNGELISWGPDLTENSEVYKIIVGDNKIYLAGQFGITGYPEIKNYAELDFDGNVLSSPYFNDKVTDISINDNSIFAIGDFTSINGVPVSKAAVINRLDYSVSGLFQEILYSDFKPVTLQYLNGSLYMGGNFTMIGSTYSPYFAVIPLESKPVYKITGRIFHDLNGDCIYNDSDKPFANMVVKLKPINDFRSTDENGFYSFSTTETGTYEVEQLPSALQQKLEFKSICPSNINTRQAVVSADEPIADNIQFANTIKQCAFLSIDIASDRRRRCFRNNTTVTYCNSGNVTSGIPLIKVIYPEYVVPVSSSKPWLYQSGDTLFFSGDQLEPGQCNSIYLVDSVICGKEEIRGMMQCTEAIITPANNCIAVDPKWDRSDLILKASCRDNGYVRVSLINIGSGNMSDSSGFRVFLNATIAYSKKVKLVSGDSIVLNIPANGKMVRAEADQLPYHPLKNQPSVTIEGCGSGTSPISYGYAALFNQDDRSEDVESFCMEIRDSYDPNDKSVYPIGLFDQHFIKNTEELEYLIRFKNKGTDTAYTVVIHDTLSTHLDLYTLSPGASSHEYTYELRGKESPVLIIRFRNINLVDSITNDAKSGGFFKFKISPKKDLPEWTVLSNKAGIYFDYNSAIITNEVTQIIKDTSYTDLSLARSIKTGEVFSICQGDTISVKTPLASSYHWTPNLFIDATDSQNPLFFPKETEEFTLALETGGKSKEITYTIVVNPLPEIKVSNDTIICKGDTIQLSATGANEFIWDTKNILSKVTQNQVVVFPQSSTRYLVEGINSFKCSGFDTISVTVKELPDIQVSKDTTICKGDTIYVTASGAQTYQWFLNTNSLAGNSELQISPVKETIYDVTGKDQYGCSTNKSVKVSIDSVFFTIPAELKICKGDTAKIELPSTYTYNWSNGLSVRSLSSSAYLFPLTTTQYEVTGINDRGCMSKKIFGTEVKELPHITTSKDTSICNGTATALSAAGGVEYKWYLNATKVGDKETLNVSPYNSSDYKVMVRGANECSDFRIIHVEVKNLPDIIIRNDTTIFQGDTIDLAASSFNATFQGWTPSIALMESWSPLTKANPEHSIVYTATYMGSNGCLGKDSLEIKVKPKNFQKDFEIRVQPNPFNTNAEFYINSLTHYSINSPVVIKVCDSQGRLVAEIIHSSRQNPMLIPFEFTAKPGLYYYSVNDNSGVLGKGKFVSY</sequence>
<evidence type="ECO:0000256" key="1">
    <source>
        <dbReference type="SAM" id="SignalP"/>
    </source>
</evidence>
<dbReference type="PANTHER" id="PTHR31778">
    <property type="entry name" value="BUD SITE SELECTION PROTEIN RAX2"/>
    <property type="match status" value="1"/>
</dbReference>